<accession>A0A2H0NBF2</accession>
<protein>
    <submittedName>
        <fullName evidence="3">Conjugal transfer protein TraC</fullName>
    </submittedName>
</protein>
<evidence type="ECO:0000313" key="3">
    <source>
        <dbReference type="EMBL" id="PIR06222.1"/>
    </source>
</evidence>
<feature type="domain" description="TraG P-loop" evidence="2">
    <location>
        <begin position="235"/>
        <end position="538"/>
    </location>
</feature>
<dbReference type="Proteomes" id="UP000228867">
    <property type="component" value="Unassembled WGS sequence"/>
</dbReference>
<evidence type="ECO:0000259" key="2">
    <source>
        <dbReference type="Pfam" id="PF19044"/>
    </source>
</evidence>
<dbReference type="CDD" id="cd01127">
    <property type="entry name" value="TrwB_TraG_TraD_VirD4"/>
    <property type="match status" value="1"/>
</dbReference>
<name>A0A2H0NBF2_9BACT</name>
<reference evidence="3 4" key="1">
    <citation type="submission" date="2017-09" db="EMBL/GenBank/DDBJ databases">
        <title>Depth-based differentiation of microbial function through sediment-hosted aquifers and enrichment of novel symbionts in the deep terrestrial subsurface.</title>
        <authorList>
            <person name="Probst A.J."/>
            <person name="Ladd B."/>
            <person name="Jarett J.K."/>
            <person name="Geller-Mcgrath D.E."/>
            <person name="Sieber C.M."/>
            <person name="Emerson J.B."/>
            <person name="Anantharaman K."/>
            <person name="Thomas B.C."/>
            <person name="Malmstrom R."/>
            <person name="Stieglmeier M."/>
            <person name="Klingl A."/>
            <person name="Woyke T."/>
            <person name="Ryan C.M."/>
            <person name="Banfield J.F."/>
        </authorList>
    </citation>
    <scope>NUCLEOTIDE SEQUENCE [LARGE SCALE GENOMIC DNA]</scope>
    <source>
        <strain evidence="3">CG11_big_fil_rev_8_21_14_0_20_38_23</strain>
    </source>
</reference>
<dbReference type="Gene3D" id="1.10.8.730">
    <property type="match status" value="1"/>
</dbReference>
<dbReference type="SUPFAM" id="SSF52540">
    <property type="entry name" value="P-loop containing nucleoside triphosphate hydrolases"/>
    <property type="match status" value="1"/>
</dbReference>
<dbReference type="InterPro" id="IPR043964">
    <property type="entry name" value="P-loop_TraG"/>
</dbReference>
<dbReference type="InterPro" id="IPR051162">
    <property type="entry name" value="T4SS_component"/>
</dbReference>
<feature type="coiled-coil region" evidence="1">
    <location>
        <begin position="82"/>
        <end position="130"/>
    </location>
</feature>
<comment type="caution">
    <text evidence="3">The sequence shown here is derived from an EMBL/GenBank/DDBJ whole genome shotgun (WGS) entry which is preliminary data.</text>
</comment>
<proteinExistence type="predicted"/>
<dbReference type="PANTHER" id="PTHR30121:SF6">
    <property type="entry name" value="SLR6007 PROTEIN"/>
    <property type="match status" value="1"/>
</dbReference>
<gene>
    <name evidence="3" type="ORF">COV54_03140</name>
</gene>
<organism evidence="3 4">
    <name type="scientific">Candidatus Jorgensenbacteria bacterium CG11_big_fil_rev_8_21_14_0_20_38_23</name>
    <dbReference type="NCBI Taxonomy" id="1974594"/>
    <lineage>
        <taxon>Bacteria</taxon>
        <taxon>Candidatus Joergenseniibacteriota</taxon>
    </lineage>
</organism>
<dbReference type="InterPro" id="IPR027417">
    <property type="entry name" value="P-loop_NTPase"/>
</dbReference>
<dbReference type="AlphaFoldDB" id="A0A2H0NBF2"/>
<dbReference type="NCBIfam" id="NF045971">
    <property type="entry name" value="conju_CD1110"/>
    <property type="match status" value="1"/>
</dbReference>
<dbReference type="Pfam" id="PF19044">
    <property type="entry name" value="P-loop_TraG"/>
    <property type="match status" value="1"/>
</dbReference>
<dbReference type="EMBL" id="PCWR01000062">
    <property type="protein sequence ID" value="PIR06222.1"/>
    <property type="molecule type" value="Genomic_DNA"/>
</dbReference>
<sequence>MVKIKLPQAYKPSAADTVQVIAPAGLKIESNYLKLGDYFAKSFFIFTYPRYLSSGWFSSIIELTEMMDISIFMHPLDVALALKSLRKRVAEIEAEMGEKGEKGMVRDPLLETAHEDIENLRDALQQAREKMFEVGVYITIYGTTLEELSKLENTLTSRLESKLVYLKAALFRQIEGLNSVFPFGQDKLGIYTPLNTLPASSLFPFVSPELSSDKGVLYGLNLHNNSLIIFDRFSLENANSVVFAKAGSGKSYATKLEIIRSMMIGTDVIVIDPENEYQTLADAVGGSVFKISLTSEKHVNPFDIPIIPENEEPADVFKSHILNLTGLIELMLGEITPEEDALLDRALNDVYASRDITPENFGSTELQPPLFEDFQTVLQNTEGGRSLAQRLDKFTHGSYAGFTNQPTNVDIKNRLIVFSIRDLESELRPIAMYVILNFIWNLIRSKLKRRILIIDEAWWMMKYKDSAAFLFGLVKRCRKYYLGVTTITQDVNDFLTSEYGRPIITNSTIQLLLKQAPANIDIVAKTFDLTEGEKALLLEAGIGEGLFFAGLKRAAIKIIPSYTEDQIITTNPEQILAAKGLEEQGMEEQQK</sequence>
<evidence type="ECO:0000256" key="1">
    <source>
        <dbReference type="SAM" id="Coils"/>
    </source>
</evidence>
<evidence type="ECO:0000313" key="4">
    <source>
        <dbReference type="Proteomes" id="UP000228867"/>
    </source>
</evidence>
<dbReference type="Gene3D" id="3.40.50.300">
    <property type="entry name" value="P-loop containing nucleotide triphosphate hydrolases"/>
    <property type="match status" value="1"/>
</dbReference>
<dbReference type="PANTHER" id="PTHR30121">
    <property type="entry name" value="UNCHARACTERIZED PROTEIN YJGR-RELATED"/>
    <property type="match status" value="1"/>
</dbReference>
<keyword evidence="1" id="KW-0175">Coiled coil</keyword>